<accession>A0A975U125</accession>
<evidence type="ECO:0000256" key="1">
    <source>
        <dbReference type="ARBA" id="ARBA00004651"/>
    </source>
</evidence>
<organism evidence="9 10">
    <name type="scientific">Elioraea tepida</name>
    <dbReference type="NCBI Taxonomy" id="2843330"/>
    <lineage>
        <taxon>Bacteria</taxon>
        <taxon>Pseudomonadati</taxon>
        <taxon>Pseudomonadota</taxon>
        <taxon>Alphaproteobacteria</taxon>
        <taxon>Acetobacterales</taxon>
        <taxon>Elioraeaceae</taxon>
        <taxon>Elioraea</taxon>
    </lineage>
</organism>
<feature type="transmembrane region" description="Helical" evidence="8">
    <location>
        <begin position="80"/>
        <end position="101"/>
    </location>
</feature>
<comment type="subcellular location">
    <subcellularLocation>
        <location evidence="1">Cell membrane</location>
        <topology evidence="1">Multi-pass membrane protein</topology>
    </subcellularLocation>
</comment>
<keyword evidence="4 8" id="KW-0812">Transmembrane</keyword>
<keyword evidence="10" id="KW-1185">Reference proteome</keyword>
<dbReference type="RefSeq" id="WP_218285386.1">
    <property type="nucleotide sequence ID" value="NZ_CP076448.1"/>
</dbReference>
<feature type="transmembrane region" description="Helical" evidence="8">
    <location>
        <begin position="113"/>
        <end position="133"/>
    </location>
</feature>
<keyword evidence="6 8" id="KW-1133">Transmembrane helix</keyword>
<gene>
    <name evidence="9" type="ORF">KO353_13915</name>
</gene>
<evidence type="ECO:0000256" key="5">
    <source>
        <dbReference type="ARBA" id="ARBA00022960"/>
    </source>
</evidence>
<feature type="transmembrane region" description="Helical" evidence="8">
    <location>
        <begin position="21"/>
        <end position="40"/>
    </location>
</feature>
<evidence type="ECO:0000256" key="3">
    <source>
        <dbReference type="ARBA" id="ARBA00022475"/>
    </source>
</evidence>
<name>A0A975U125_9PROT</name>
<reference evidence="9" key="1">
    <citation type="submission" date="2021-06" db="EMBL/GenBank/DDBJ databases">
        <title>Elioraea tepida, sp. nov., a moderately thermophilic aerobic anoxygenic phototrophic bacterium isolated from an alkaline siliceous hot spring mat community in Yellowstone National Park, WY, USA.</title>
        <authorList>
            <person name="Saini M.K."/>
            <person name="Yoshida S."/>
            <person name="Sebastian A."/>
            <person name="Hirose S."/>
            <person name="Hara E."/>
            <person name="Tamaki H."/>
            <person name="Soulier N.T."/>
            <person name="Albert I."/>
            <person name="Hanada S."/>
            <person name="Bryant D.A."/>
            <person name="Tank M."/>
        </authorList>
    </citation>
    <scope>NUCLEOTIDE SEQUENCE</scope>
    <source>
        <strain evidence="9">MS-P2</strain>
    </source>
</reference>
<dbReference type="Pfam" id="PF04093">
    <property type="entry name" value="MreD"/>
    <property type="match status" value="1"/>
</dbReference>
<keyword evidence="3" id="KW-1003">Cell membrane</keyword>
<dbReference type="InterPro" id="IPR007227">
    <property type="entry name" value="Cell_shape_determining_MreD"/>
</dbReference>
<feature type="transmembrane region" description="Helical" evidence="8">
    <location>
        <begin position="145"/>
        <end position="166"/>
    </location>
</feature>
<dbReference type="AlphaFoldDB" id="A0A975U125"/>
<dbReference type="GO" id="GO:0008360">
    <property type="term" value="P:regulation of cell shape"/>
    <property type="evidence" value="ECO:0007669"/>
    <property type="project" value="UniProtKB-KW"/>
</dbReference>
<sequence length="175" mass="18803">MAVGLPRRTLLQRLDLAAHEAAPAALTLVLVLVSFLPPLVPGQPGLLPSALPASVFFWTLYRPRLMAPPAVFGLGLVQDLLSAAPLGVNTLLSLLLHAAVLTQRRVLVRQSFLIVWVAFALLAAALLSLGWLLRSILAVAVLPPLPAVVELGLVVFLYPAYSWLFIRLERSLAAP</sequence>
<dbReference type="GO" id="GO:0005886">
    <property type="term" value="C:plasma membrane"/>
    <property type="evidence" value="ECO:0007669"/>
    <property type="project" value="UniProtKB-SubCell"/>
</dbReference>
<evidence type="ECO:0000256" key="7">
    <source>
        <dbReference type="ARBA" id="ARBA00023136"/>
    </source>
</evidence>
<dbReference type="Proteomes" id="UP000694001">
    <property type="component" value="Chromosome"/>
</dbReference>
<evidence type="ECO:0000256" key="2">
    <source>
        <dbReference type="ARBA" id="ARBA00007776"/>
    </source>
</evidence>
<dbReference type="KEGG" id="elio:KO353_13915"/>
<evidence type="ECO:0000256" key="6">
    <source>
        <dbReference type="ARBA" id="ARBA00022989"/>
    </source>
</evidence>
<evidence type="ECO:0000313" key="9">
    <source>
        <dbReference type="EMBL" id="QXM24329.1"/>
    </source>
</evidence>
<evidence type="ECO:0000313" key="10">
    <source>
        <dbReference type="Proteomes" id="UP000694001"/>
    </source>
</evidence>
<evidence type="ECO:0000256" key="4">
    <source>
        <dbReference type="ARBA" id="ARBA00022692"/>
    </source>
</evidence>
<keyword evidence="5" id="KW-0133">Cell shape</keyword>
<evidence type="ECO:0000256" key="8">
    <source>
        <dbReference type="SAM" id="Phobius"/>
    </source>
</evidence>
<protein>
    <submittedName>
        <fullName evidence="9">Rod shape-determining protein MreD</fullName>
    </submittedName>
</protein>
<keyword evidence="7 8" id="KW-0472">Membrane</keyword>
<dbReference type="EMBL" id="CP076448">
    <property type="protein sequence ID" value="QXM24329.1"/>
    <property type="molecule type" value="Genomic_DNA"/>
</dbReference>
<comment type="similarity">
    <text evidence="2">Belongs to the MreD family.</text>
</comment>
<proteinExistence type="inferred from homology"/>